<keyword evidence="4" id="KW-1185">Reference proteome</keyword>
<evidence type="ECO:0000259" key="2">
    <source>
        <dbReference type="Pfam" id="PF03625"/>
    </source>
</evidence>
<sequence>MVVKTLAAILLTVASLHLAGCGNDDTSTPPATSTNNTPLFLEDASPKNLTATSAAFQAAAVANGWSILGMDNIGEILAERGYSVAPVLVFQACSGKYSSKLLGSDDTRFVASMIPCRVALYQKSTGEVIISRMNSISMGDKIGGEAGSVMKQSGQDMETIIQNTLSKLKS</sequence>
<evidence type="ECO:0000313" key="4">
    <source>
        <dbReference type="Proteomes" id="UP000199397"/>
    </source>
</evidence>
<dbReference type="CDD" id="cd14797">
    <property type="entry name" value="DUF302"/>
    <property type="match status" value="1"/>
</dbReference>
<dbReference type="RefSeq" id="WP_093064220.1">
    <property type="nucleotide sequence ID" value="NZ_FNQP01000001.1"/>
</dbReference>
<accession>A0A1H3VGN1</accession>
<dbReference type="Gene3D" id="3.30.310.70">
    <property type="entry name" value="TT1751-like domain"/>
    <property type="match status" value="1"/>
</dbReference>
<evidence type="ECO:0000313" key="3">
    <source>
        <dbReference type="EMBL" id="SDZ73821.1"/>
    </source>
</evidence>
<organism evidence="3 4">
    <name type="scientific">Thiothrix caldifontis</name>
    <dbReference type="NCBI Taxonomy" id="525918"/>
    <lineage>
        <taxon>Bacteria</taxon>
        <taxon>Pseudomonadati</taxon>
        <taxon>Pseudomonadota</taxon>
        <taxon>Gammaproteobacteria</taxon>
        <taxon>Thiotrichales</taxon>
        <taxon>Thiotrichaceae</taxon>
        <taxon>Thiothrix</taxon>
    </lineage>
</organism>
<dbReference type="PANTHER" id="PTHR38342:SF1">
    <property type="entry name" value="SLR5037 PROTEIN"/>
    <property type="match status" value="1"/>
</dbReference>
<reference evidence="3 4" key="1">
    <citation type="submission" date="2016-10" db="EMBL/GenBank/DDBJ databases">
        <authorList>
            <person name="de Groot N.N."/>
        </authorList>
    </citation>
    <scope>NUCLEOTIDE SEQUENCE [LARGE SCALE GENOMIC DNA]</scope>
    <source>
        <strain evidence="3 4">DSM 21228</strain>
    </source>
</reference>
<dbReference type="SUPFAM" id="SSF103247">
    <property type="entry name" value="TT1751-like"/>
    <property type="match status" value="1"/>
</dbReference>
<protein>
    <submittedName>
        <fullName evidence="3">Uncharacterized conserved protein, DUF302 family</fullName>
    </submittedName>
</protein>
<dbReference type="InterPro" id="IPR005180">
    <property type="entry name" value="DUF302"/>
</dbReference>
<dbReference type="Pfam" id="PF03625">
    <property type="entry name" value="DUF302"/>
    <property type="match status" value="1"/>
</dbReference>
<gene>
    <name evidence="3" type="ORF">SAMN05660964_00062</name>
</gene>
<dbReference type="EMBL" id="FNQP01000001">
    <property type="protein sequence ID" value="SDZ73821.1"/>
    <property type="molecule type" value="Genomic_DNA"/>
</dbReference>
<dbReference type="OrthoDB" id="14730at2"/>
<dbReference type="InterPro" id="IPR035923">
    <property type="entry name" value="TT1751-like_sf"/>
</dbReference>
<feature type="domain" description="DUF302" evidence="2">
    <location>
        <begin position="73"/>
        <end position="134"/>
    </location>
</feature>
<dbReference type="AlphaFoldDB" id="A0A1H3VGN1"/>
<feature type="signal peptide" evidence="1">
    <location>
        <begin position="1"/>
        <end position="19"/>
    </location>
</feature>
<keyword evidence="1" id="KW-0732">Signal</keyword>
<evidence type="ECO:0000256" key="1">
    <source>
        <dbReference type="SAM" id="SignalP"/>
    </source>
</evidence>
<dbReference type="Proteomes" id="UP000199397">
    <property type="component" value="Unassembled WGS sequence"/>
</dbReference>
<dbReference type="PANTHER" id="PTHR38342">
    <property type="entry name" value="SLR5037 PROTEIN"/>
    <property type="match status" value="1"/>
</dbReference>
<name>A0A1H3VGN1_9GAMM</name>
<feature type="chain" id="PRO_5011610241" evidence="1">
    <location>
        <begin position="20"/>
        <end position="170"/>
    </location>
</feature>
<proteinExistence type="predicted"/>